<gene>
    <name evidence="1" type="ORF">HPB51_006599</name>
</gene>
<dbReference type="InterPro" id="IPR000718">
    <property type="entry name" value="Peptidase_M13"/>
</dbReference>
<dbReference type="InterPro" id="IPR024079">
    <property type="entry name" value="MetalloPept_cat_dom_sf"/>
</dbReference>
<dbReference type="SUPFAM" id="SSF55486">
    <property type="entry name" value="Metalloproteases ('zincins'), catalytic domain"/>
    <property type="match status" value="1"/>
</dbReference>
<accession>A0A9J6E6S2</accession>
<keyword evidence="2" id="KW-1185">Reference proteome</keyword>
<sequence>MLVDPEMVTAAGHVGVKAQAIDVNLNILEPNSFRTDRVVDSGTRLYPSHARNILEGLKATMTSMLRRVAEGKYGGEIRSLVEAQFQGTFDFDPRVSSLLVATQNLQPPFYCLNRTKSKLSMGTNHTALFVECDDGKFKPFLNYGLAATSTVEAVLSSIIHDRLHNATDLEERAACYKRQLNIERDVKLDATKLTRNALGLSLSFTMLKTSNMALWRDLQLSGENRTALQLFFYRHCLRHCGNQDGALTGKQQCHLALFNMPQFFKAFGCRDNAPMRPRLQCDI</sequence>
<name>A0A9J6E6S2_RHIMP</name>
<dbReference type="Gene3D" id="3.40.390.10">
    <property type="entry name" value="Collagenase (Catalytic Domain)"/>
    <property type="match status" value="1"/>
</dbReference>
<dbReference type="GO" id="GO:0004222">
    <property type="term" value="F:metalloendopeptidase activity"/>
    <property type="evidence" value="ECO:0007669"/>
    <property type="project" value="InterPro"/>
</dbReference>
<comment type="caution">
    <text evidence="1">The sequence shown here is derived from an EMBL/GenBank/DDBJ whole genome shotgun (WGS) entry which is preliminary data.</text>
</comment>
<reference evidence="1" key="2">
    <citation type="submission" date="2021-09" db="EMBL/GenBank/DDBJ databases">
        <authorList>
            <person name="Jia N."/>
            <person name="Wang J."/>
            <person name="Shi W."/>
            <person name="Du L."/>
            <person name="Sun Y."/>
            <person name="Zhan W."/>
            <person name="Jiang J."/>
            <person name="Wang Q."/>
            <person name="Zhang B."/>
            <person name="Ji P."/>
            <person name="Sakyi L.B."/>
            <person name="Cui X."/>
            <person name="Yuan T."/>
            <person name="Jiang B."/>
            <person name="Yang W."/>
            <person name="Lam T.T.-Y."/>
            <person name="Chang Q."/>
            <person name="Ding S."/>
            <person name="Wang X."/>
            <person name="Zhu J."/>
            <person name="Ruan X."/>
            <person name="Zhao L."/>
            <person name="Wei J."/>
            <person name="Que T."/>
            <person name="Du C."/>
            <person name="Cheng J."/>
            <person name="Dai P."/>
            <person name="Han X."/>
            <person name="Huang E."/>
            <person name="Gao Y."/>
            <person name="Liu J."/>
            <person name="Shao H."/>
            <person name="Ye R."/>
            <person name="Li L."/>
            <person name="Wei W."/>
            <person name="Wang X."/>
            <person name="Wang C."/>
            <person name="Huo Q."/>
            <person name="Li W."/>
            <person name="Guo W."/>
            <person name="Chen H."/>
            <person name="Chen S."/>
            <person name="Zhou L."/>
            <person name="Zhou L."/>
            <person name="Ni X."/>
            <person name="Tian J."/>
            <person name="Zhou Y."/>
            <person name="Sheng Y."/>
            <person name="Liu T."/>
            <person name="Pan Y."/>
            <person name="Xia L."/>
            <person name="Li J."/>
            <person name="Zhao F."/>
            <person name="Cao W."/>
        </authorList>
    </citation>
    <scope>NUCLEOTIDE SEQUENCE</scope>
    <source>
        <strain evidence="1">Rmic-2018</strain>
        <tissue evidence="1">Larvae</tissue>
    </source>
</reference>
<reference evidence="1" key="1">
    <citation type="journal article" date="2020" name="Cell">
        <title>Large-Scale Comparative Analyses of Tick Genomes Elucidate Their Genetic Diversity and Vector Capacities.</title>
        <authorList>
            <consortium name="Tick Genome and Microbiome Consortium (TIGMIC)"/>
            <person name="Jia N."/>
            <person name="Wang J."/>
            <person name="Shi W."/>
            <person name="Du L."/>
            <person name="Sun Y."/>
            <person name="Zhan W."/>
            <person name="Jiang J.F."/>
            <person name="Wang Q."/>
            <person name="Zhang B."/>
            <person name="Ji P."/>
            <person name="Bell-Sakyi L."/>
            <person name="Cui X.M."/>
            <person name="Yuan T.T."/>
            <person name="Jiang B.G."/>
            <person name="Yang W.F."/>
            <person name="Lam T.T."/>
            <person name="Chang Q.C."/>
            <person name="Ding S.J."/>
            <person name="Wang X.J."/>
            <person name="Zhu J.G."/>
            <person name="Ruan X.D."/>
            <person name="Zhao L."/>
            <person name="Wei J.T."/>
            <person name="Ye R.Z."/>
            <person name="Que T.C."/>
            <person name="Du C.H."/>
            <person name="Zhou Y.H."/>
            <person name="Cheng J.X."/>
            <person name="Dai P.F."/>
            <person name="Guo W.B."/>
            <person name="Han X.H."/>
            <person name="Huang E.J."/>
            <person name="Li L.F."/>
            <person name="Wei W."/>
            <person name="Gao Y.C."/>
            <person name="Liu J.Z."/>
            <person name="Shao H.Z."/>
            <person name="Wang X."/>
            <person name="Wang C.C."/>
            <person name="Yang T.C."/>
            <person name="Huo Q.B."/>
            <person name="Li W."/>
            <person name="Chen H.Y."/>
            <person name="Chen S.E."/>
            <person name="Zhou L.G."/>
            <person name="Ni X.B."/>
            <person name="Tian J.H."/>
            <person name="Sheng Y."/>
            <person name="Liu T."/>
            <person name="Pan Y.S."/>
            <person name="Xia L.Y."/>
            <person name="Li J."/>
            <person name="Zhao F."/>
            <person name="Cao W.C."/>
        </authorList>
    </citation>
    <scope>NUCLEOTIDE SEQUENCE</scope>
    <source>
        <strain evidence="1">Rmic-2018</strain>
    </source>
</reference>
<dbReference type="AlphaFoldDB" id="A0A9J6E6S2"/>
<organism evidence="1 2">
    <name type="scientific">Rhipicephalus microplus</name>
    <name type="common">Cattle tick</name>
    <name type="synonym">Boophilus microplus</name>
    <dbReference type="NCBI Taxonomy" id="6941"/>
    <lineage>
        <taxon>Eukaryota</taxon>
        <taxon>Metazoa</taxon>
        <taxon>Ecdysozoa</taxon>
        <taxon>Arthropoda</taxon>
        <taxon>Chelicerata</taxon>
        <taxon>Arachnida</taxon>
        <taxon>Acari</taxon>
        <taxon>Parasitiformes</taxon>
        <taxon>Ixodida</taxon>
        <taxon>Ixodoidea</taxon>
        <taxon>Ixodidae</taxon>
        <taxon>Rhipicephalinae</taxon>
        <taxon>Rhipicephalus</taxon>
        <taxon>Boophilus</taxon>
    </lineage>
</organism>
<evidence type="ECO:0000313" key="1">
    <source>
        <dbReference type="EMBL" id="KAH8030167.1"/>
    </source>
</evidence>
<protein>
    <submittedName>
        <fullName evidence="1">Uncharacterized protein</fullName>
    </submittedName>
</protein>
<dbReference type="EMBL" id="JABSTU010000005">
    <property type="protein sequence ID" value="KAH8030167.1"/>
    <property type="molecule type" value="Genomic_DNA"/>
</dbReference>
<evidence type="ECO:0000313" key="2">
    <source>
        <dbReference type="Proteomes" id="UP000821866"/>
    </source>
</evidence>
<dbReference type="PROSITE" id="PS51885">
    <property type="entry name" value="NEPRILYSIN"/>
    <property type="match status" value="1"/>
</dbReference>
<dbReference type="GO" id="GO:0006508">
    <property type="term" value="P:proteolysis"/>
    <property type="evidence" value="ECO:0007669"/>
    <property type="project" value="InterPro"/>
</dbReference>
<dbReference type="Proteomes" id="UP000821866">
    <property type="component" value="Chromosome 3"/>
</dbReference>
<proteinExistence type="predicted"/>